<gene>
    <name evidence="2" type="ORF">Z519_08746</name>
</gene>
<dbReference type="AlphaFoldDB" id="A0A0D2HCH9"/>
<dbReference type="InterPro" id="IPR036291">
    <property type="entry name" value="NAD(P)-bd_dom_sf"/>
</dbReference>
<organism evidence="2 3">
    <name type="scientific">Cladophialophora bantiana (strain ATCC 10958 / CBS 173.52 / CDC B-1940 / NIH 8579)</name>
    <name type="common">Xylohypha bantiana</name>
    <dbReference type="NCBI Taxonomy" id="1442370"/>
    <lineage>
        <taxon>Eukaryota</taxon>
        <taxon>Fungi</taxon>
        <taxon>Dikarya</taxon>
        <taxon>Ascomycota</taxon>
        <taxon>Pezizomycotina</taxon>
        <taxon>Eurotiomycetes</taxon>
        <taxon>Chaetothyriomycetidae</taxon>
        <taxon>Chaetothyriales</taxon>
        <taxon>Herpotrichiellaceae</taxon>
        <taxon>Cladophialophora</taxon>
    </lineage>
</organism>
<dbReference type="SUPFAM" id="SSF51735">
    <property type="entry name" value="NAD(P)-binding Rossmann-fold domains"/>
    <property type="match status" value="1"/>
</dbReference>
<evidence type="ECO:0000313" key="3">
    <source>
        <dbReference type="Proteomes" id="UP000053789"/>
    </source>
</evidence>
<dbReference type="Pfam" id="PF01370">
    <property type="entry name" value="Epimerase"/>
    <property type="match status" value="1"/>
</dbReference>
<proteinExistence type="predicted"/>
<dbReference type="RefSeq" id="XP_016617632.1">
    <property type="nucleotide sequence ID" value="XM_016766474.1"/>
</dbReference>
<feature type="domain" description="NAD-dependent epimerase/dehydratase" evidence="1">
    <location>
        <begin position="9"/>
        <end position="200"/>
    </location>
</feature>
<dbReference type="EMBL" id="KN846992">
    <property type="protein sequence ID" value="KIW90963.1"/>
    <property type="molecule type" value="Genomic_DNA"/>
</dbReference>
<evidence type="ECO:0000259" key="1">
    <source>
        <dbReference type="Pfam" id="PF01370"/>
    </source>
</evidence>
<dbReference type="PANTHER" id="PTHR43103:SF6">
    <property type="entry name" value="PUTATIVE-RELATED"/>
    <property type="match status" value="1"/>
</dbReference>
<dbReference type="OrthoDB" id="202470at2759"/>
<dbReference type="HOGENOM" id="CLU_053163_2_0_1"/>
<protein>
    <recommendedName>
        <fullName evidence="1">NAD-dependent epimerase/dehydratase domain-containing protein</fullName>
    </recommendedName>
</protein>
<dbReference type="VEuPathDB" id="FungiDB:Z519_08746"/>
<keyword evidence="3" id="KW-1185">Reference proteome</keyword>
<dbReference type="PANTHER" id="PTHR43103">
    <property type="entry name" value="NUCLEOSIDE-DIPHOSPHATE-SUGAR EPIMERASE"/>
    <property type="match status" value="1"/>
</dbReference>
<accession>A0A0D2HCH9</accession>
<dbReference type="InterPro" id="IPR001509">
    <property type="entry name" value="Epimerase_deHydtase"/>
</dbReference>
<evidence type="ECO:0000313" key="2">
    <source>
        <dbReference type="EMBL" id="KIW90963.1"/>
    </source>
</evidence>
<dbReference type="Gene3D" id="3.40.50.720">
    <property type="entry name" value="NAD(P)-binding Rossmann-like Domain"/>
    <property type="match status" value="1"/>
</dbReference>
<dbReference type="GeneID" id="27701674"/>
<sequence length="322" mass="36189">MPGLRVAFTGGSGKVGRHVIKELLHYGHQVINLDLVDLASSSADMPELKDVHTMKCDLTESGQVFSSLNTHMKLGEPFSAEPPRPPDAVIHFAGINKPMVVSDGETFRINVMGTHNVVEAACKLGIKKIIIASSITVYGVAFGQGNLEYAYFPVTEEADCNPTDPYALSKLCGERIARSYAAKFGVDIYCLRIGRVFEPDEYNSDMFWGYVNEPEKWFQHGWSYTDARDLGQMCHRGLAKSDLGFQIFNAVNDTRTNSEGDTNEFLRRLYPHIPHLRKMDEYEAPISNEKIRRLLGFNEQHMWMAYYVARLARPSLSAGRVD</sequence>
<dbReference type="Proteomes" id="UP000053789">
    <property type="component" value="Unassembled WGS sequence"/>
</dbReference>
<reference evidence="2" key="1">
    <citation type="submission" date="2015-01" db="EMBL/GenBank/DDBJ databases">
        <title>The Genome Sequence of Cladophialophora bantiana CBS 173.52.</title>
        <authorList>
            <consortium name="The Broad Institute Genomics Platform"/>
            <person name="Cuomo C."/>
            <person name="de Hoog S."/>
            <person name="Gorbushina A."/>
            <person name="Stielow B."/>
            <person name="Teixiera M."/>
            <person name="Abouelleil A."/>
            <person name="Chapman S.B."/>
            <person name="Priest M."/>
            <person name="Young S.K."/>
            <person name="Wortman J."/>
            <person name="Nusbaum C."/>
            <person name="Birren B."/>
        </authorList>
    </citation>
    <scope>NUCLEOTIDE SEQUENCE [LARGE SCALE GENOMIC DNA]</scope>
    <source>
        <strain evidence="2">CBS 173.52</strain>
    </source>
</reference>
<name>A0A0D2HCH9_CLAB1</name>